<keyword evidence="5" id="KW-0998">Cell outer membrane</keyword>
<dbReference type="OrthoDB" id="1100079at2"/>
<reference evidence="9" key="2">
    <citation type="journal article" date="2017" name="Genome Announc.">
        <title>Twelve Complete Reference Genomes of Clinical Isolates in the Capnocytophaga Genus.</title>
        <authorList>
            <person name="Villarma A."/>
            <person name="Gulvik C.A."/>
            <person name="Rowe L.A."/>
            <person name="Sheth M."/>
            <person name="Juieng P."/>
            <person name="Nicholson A.C."/>
            <person name="Loparev V.N."/>
            <person name="McQuiston J.R."/>
        </authorList>
    </citation>
    <scope>NUCLEOTIDE SEQUENCE</scope>
    <source>
        <strain evidence="9">H2177</strain>
    </source>
</reference>
<keyword evidence="12" id="KW-1185">Reference proteome</keyword>
<comment type="similarity">
    <text evidence="2">Belongs to the SusD family.</text>
</comment>
<evidence type="ECO:0000256" key="1">
    <source>
        <dbReference type="ARBA" id="ARBA00004442"/>
    </source>
</evidence>
<evidence type="ECO:0000256" key="5">
    <source>
        <dbReference type="ARBA" id="ARBA00023237"/>
    </source>
</evidence>
<dbReference type="Pfam" id="PF14322">
    <property type="entry name" value="SusD-like_3"/>
    <property type="match status" value="1"/>
</dbReference>
<evidence type="ECO:0000256" key="6">
    <source>
        <dbReference type="SAM" id="SignalP"/>
    </source>
</evidence>
<dbReference type="Pfam" id="PF07980">
    <property type="entry name" value="SusD_RagB"/>
    <property type="match status" value="1"/>
</dbReference>
<dbReference type="GO" id="GO:0009279">
    <property type="term" value="C:cell outer membrane"/>
    <property type="evidence" value="ECO:0007669"/>
    <property type="project" value="UniProtKB-SubCell"/>
</dbReference>
<dbReference type="InterPro" id="IPR033985">
    <property type="entry name" value="SusD-like_N"/>
</dbReference>
<evidence type="ECO:0000313" key="12">
    <source>
        <dbReference type="Proteomes" id="UP001622370"/>
    </source>
</evidence>
<gene>
    <name evidence="10" type="ORF">ACI76L_07400</name>
    <name evidence="9" type="ORF">CGC58_07005</name>
</gene>
<accession>A0A250FYF8</accession>
<feature type="domain" description="SusD-like N-terminal" evidence="8">
    <location>
        <begin position="24"/>
        <end position="240"/>
    </location>
</feature>
<dbReference type="RefSeq" id="WP_095896074.1">
    <property type="nucleotide sequence ID" value="NZ_CP022387.1"/>
</dbReference>
<protein>
    <submittedName>
        <fullName evidence="9">RagB/SusD family nutrient uptake outer membrane protein</fullName>
    </submittedName>
</protein>
<feature type="domain" description="RagB/SusD" evidence="7">
    <location>
        <begin position="321"/>
        <end position="522"/>
    </location>
</feature>
<dbReference type="AlphaFoldDB" id="A0A250FYF8"/>
<dbReference type="Proteomes" id="UP000217348">
    <property type="component" value="Chromosome"/>
</dbReference>
<name>A0A250FYF8_9FLAO</name>
<evidence type="ECO:0000259" key="8">
    <source>
        <dbReference type="Pfam" id="PF14322"/>
    </source>
</evidence>
<evidence type="ECO:0000256" key="2">
    <source>
        <dbReference type="ARBA" id="ARBA00006275"/>
    </source>
</evidence>
<proteinExistence type="inferred from homology"/>
<reference evidence="11" key="3">
    <citation type="submission" date="2017-06" db="EMBL/GenBank/DDBJ databases">
        <title>Capnocytophaga spp. assemblies.</title>
        <authorList>
            <person name="Gulvik C.A."/>
        </authorList>
    </citation>
    <scope>NUCLEOTIDE SEQUENCE [LARGE SCALE GENOMIC DNA]</scope>
    <source>
        <strain evidence="11">H2177</strain>
    </source>
</reference>
<evidence type="ECO:0000256" key="3">
    <source>
        <dbReference type="ARBA" id="ARBA00022729"/>
    </source>
</evidence>
<dbReference type="EMBL" id="JBJGWJ010000004">
    <property type="protein sequence ID" value="MFK8293604.1"/>
    <property type="molecule type" value="Genomic_DNA"/>
</dbReference>
<dbReference type="EMBL" id="CP022387">
    <property type="protein sequence ID" value="ATA89495.1"/>
    <property type="molecule type" value="Genomic_DNA"/>
</dbReference>
<dbReference type="InterPro" id="IPR011990">
    <property type="entry name" value="TPR-like_helical_dom_sf"/>
</dbReference>
<evidence type="ECO:0000256" key="4">
    <source>
        <dbReference type="ARBA" id="ARBA00023136"/>
    </source>
</evidence>
<dbReference type="KEGG" id="csto:CGC58_07005"/>
<evidence type="ECO:0000259" key="7">
    <source>
        <dbReference type="Pfam" id="PF07980"/>
    </source>
</evidence>
<dbReference type="InterPro" id="IPR012944">
    <property type="entry name" value="SusD_RagB_dom"/>
</dbReference>
<organism evidence="9 11">
    <name type="scientific">Capnocytophaga stomatis</name>
    <dbReference type="NCBI Taxonomy" id="1848904"/>
    <lineage>
        <taxon>Bacteria</taxon>
        <taxon>Pseudomonadati</taxon>
        <taxon>Bacteroidota</taxon>
        <taxon>Flavobacteriia</taxon>
        <taxon>Flavobacteriales</taxon>
        <taxon>Flavobacteriaceae</taxon>
        <taxon>Capnocytophaga</taxon>
    </lineage>
</organism>
<sequence>MRIINKLAIASLAVVMASGCSEDFLETAPSNAISEKIAENTTQGLNAILEGIHNMMYMYNFGQRFAYGQAAMNAQLDIMGDDMINTLSGYHMQQYRFTGSRDISSDNGINYKAWDYYYTVILHTNKILGNVDKTPDLTPSDKATILGEAHAFRAWAYHNLVQLFAKRYEKGEANNHLGVIIRTPDKLEEPLPRSTVAEVYNYIDSDMAAALSNLKNAPDKKRKNAIRYSTACGIAARIALTKSDWENAEKYADIAMAESGASLQKGMNLVSGFNNLNDTEWMWAYTQSVDQILGYGGFFSSYSYNFDDGWNDALRFSVNRDIYDLMGEKDVRRKWWVCLDRDDEIPADAFSIYFKGGTSKPNWETTGQSIKFKSRAAKDSRGDIFLMRLAEMYYIKAEAQARQGKYNEAQTTLNTIMVTRDVEYNTTVTGEKLIEEIMRNKRIDLWMEGQRFFDMKRLKEVHNRLNSKNIQQYLTGARKQTAISRNSGNIVENVPTSPDSKYWQFLIPYAELKGNPLIEQNEL</sequence>
<evidence type="ECO:0000313" key="9">
    <source>
        <dbReference type="EMBL" id="ATA89495.1"/>
    </source>
</evidence>
<reference evidence="10" key="4">
    <citation type="submission" date="2024-10" db="EMBL/GenBank/DDBJ databases">
        <authorList>
            <person name="Bergman P."/>
            <person name="Andersson A.F."/>
            <person name="Zangenah S."/>
            <person name="Abbasi N."/>
        </authorList>
    </citation>
    <scope>NUCLEOTIDE SEQUENCE</scope>
    <source>
        <strain evidence="10">W5</strain>
    </source>
</reference>
<reference evidence="10 12" key="1">
    <citation type="journal article" date="2016" name="Sci. Rep.">
        <title>Whole genome sequencing identifies a novel species of the genus Capnocytophaga isolated from dog and cat bite wounds in humans.</title>
        <authorList>
            <person name="Zangenah S."/>
            <person name="Abbasi N."/>
            <person name="Andersson A.F."/>
            <person name="Bergman P."/>
        </authorList>
    </citation>
    <scope>NUCLEOTIDE SEQUENCE [LARGE SCALE GENOMIC DNA]</scope>
    <source>
        <strain evidence="10 12">W5</strain>
    </source>
</reference>
<feature type="chain" id="PRO_5013395293" evidence="6">
    <location>
        <begin position="18"/>
        <end position="523"/>
    </location>
</feature>
<evidence type="ECO:0000313" key="11">
    <source>
        <dbReference type="Proteomes" id="UP000217348"/>
    </source>
</evidence>
<dbReference type="Gene3D" id="1.25.40.390">
    <property type="match status" value="1"/>
</dbReference>
<keyword evidence="3 6" id="KW-0732">Signal</keyword>
<dbReference type="SUPFAM" id="SSF48452">
    <property type="entry name" value="TPR-like"/>
    <property type="match status" value="1"/>
</dbReference>
<comment type="subcellular location">
    <subcellularLocation>
        <location evidence="1">Cell outer membrane</location>
    </subcellularLocation>
</comment>
<dbReference type="Proteomes" id="UP001622370">
    <property type="component" value="Unassembled WGS sequence"/>
</dbReference>
<evidence type="ECO:0000313" key="10">
    <source>
        <dbReference type="EMBL" id="MFK8293604.1"/>
    </source>
</evidence>
<feature type="signal peptide" evidence="6">
    <location>
        <begin position="1"/>
        <end position="17"/>
    </location>
</feature>
<keyword evidence="4" id="KW-0472">Membrane</keyword>
<dbReference type="PROSITE" id="PS51257">
    <property type="entry name" value="PROKAR_LIPOPROTEIN"/>
    <property type="match status" value="1"/>
</dbReference>